<dbReference type="InterPro" id="IPR003615">
    <property type="entry name" value="HNH_nuc"/>
</dbReference>
<dbReference type="Proteomes" id="UP000007392">
    <property type="component" value="Chromosome"/>
</dbReference>
<proteinExistence type="predicted"/>
<keyword evidence="2" id="KW-0255">Endonuclease</keyword>
<evidence type="ECO:0000313" key="2">
    <source>
        <dbReference type="EMBL" id="AFH62296.1"/>
    </source>
</evidence>
<dbReference type="Gene3D" id="1.10.30.50">
    <property type="match status" value="1"/>
</dbReference>
<sequence>MTVINDDSRYIMNFIEKWLHIIRNCSFDNTYKMAWAKAITEIAIEHEAFCDSDVTIEIQLREIAKNVLRYYFEQTIFFDLQQSANPNKPPMMVTIVKELIASYRTRSGSLKPVKWYRSNIESICPEDYKKAVSAAIRALKTDVSYRFLRIEGKEVDGVYEYERKADSLFIQAENLNALKQNKLIVLDAINYRWTQMLENFNHSPRLSKKVRIIDEDQVQRKALGKFSSYLEFENPECVCFLCCLKIEGETPAIDHVIPWSYLYSDDLWNLVYAHQSCNSSKSNVIPSEDMIQRLEQRNIALLQRMKQQGMNDKHVSELEMANEKNFVRKFWISCQG</sequence>
<dbReference type="KEGG" id="pmw:B2K_16470"/>
<keyword evidence="2" id="KW-0540">Nuclease</keyword>
<dbReference type="SMART" id="SM00507">
    <property type="entry name" value="HNHc"/>
    <property type="match status" value="1"/>
</dbReference>
<dbReference type="HOGENOM" id="CLU_067066_0_0_9"/>
<keyword evidence="2" id="KW-0378">Hydrolase</keyword>
<feature type="domain" description="HNH nuclease" evidence="1">
    <location>
        <begin position="227"/>
        <end position="279"/>
    </location>
</feature>
<evidence type="ECO:0000259" key="1">
    <source>
        <dbReference type="SMART" id="SM00507"/>
    </source>
</evidence>
<reference evidence="2 3" key="1">
    <citation type="submission" date="2013-06" db="EMBL/GenBank/DDBJ databases">
        <title>Complete genome sequence of Paenibacillus mucilaginosus K02.</title>
        <authorList>
            <person name="Xiao B."/>
            <person name="Sun L."/>
            <person name="Xiao L."/>
            <person name="Lian B."/>
        </authorList>
    </citation>
    <scope>NUCLEOTIDE SEQUENCE [LARGE SCALE GENOMIC DNA]</scope>
    <source>
        <strain evidence="2 3">K02</strain>
    </source>
</reference>
<dbReference type="Pfam" id="PF13395">
    <property type="entry name" value="HNH_4"/>
    <property type="match status" value="1"/>
</dbReference>
<dbReference type="GO" id="GO:0004519">
    <property type="term" value="F:endonuclease activity"/>
    <property type="evidence" value="ECO:0007669"/>
    <property type="project" value="UniProtKB-KW"/>
</dbReference>
<name>I0BIU9_9BACL</name>
<dbReference type="AlphaFoldDB" id="I0BIU9"/>
<dbReference type="EMBL" id="CP003422">
    <property type="protein sequence ID" value="AFH62296.1"/>
    <property type="molecule type" value="Genomic_DNA"/>
</dbReference>
<dbReference type="PATRIC" id="fig|997761.3.peg.3242"/>
<protein>
    <submittedName>
        <fullName evidence="2">HNH endonuclease</fullName>
    </submittedName>
</protein>
<dbReference type="CDD" id="cd00085">
    <property type="entry name" value="HNHc"/>
    <property type="match status" value="1"/>
</dbReference>
<gene>
    <name evidence="2" type="ORF">B2K_16470</name>
</gene>
<organism evidence="2 3">
    <name type="scientific">Paenibacillus mucilaginosus K02</name>
    <dbReference type="NCBI Taxonomy" id="997761"/>
    <lineage>
        <taxon>Bacteria</taxon>
        <taxon>Bacillati</taxon>
        <taxon>Bacillota</taxon>
        <taxon>Bacilli</taxon>
        <taxon>Bacillales</taxon>
        <taxon>Paenibacillaceae</taxon>
        <taxon>Paenibacillus</taxon>
    </lineage>
</organism>
<evidence type="ECO:0000313" key="3">
    <source>
        <dbReference type="Proteomes" id="UP000007392"/>
    </source>
</evidence>
<accession>I0BIU9</accession>